<dbReference type="RefSeq" id="WP_094474725.1">
    <property type="nucleotide sequence ID" value="NZ_NOXT01000121.1"/>
</dbReference>
<name>A0A255Y960_9SPHN</name>
<evidence type="ECO:0000259" key="1">
    <source>
        <dbReference type="PROSITE" id="PS50887"/>
    </source>
</evidence>
<dbReference type="SUPFAM" id="SSF55781">
    <property type="entry name" value="GAF domain-like"/>
    <property type="match status" value="1"/>
</dbReference>
<accession>A0A255Y960</accession>
<dbReference type="Pfam" id="PF00990">
    <property type="entry name" value="GGDEF"/>
    <property type="match status" value="1"/>
</dbReference>
<dbReference type="Pfam" id="PF01590">
    <property type="entry name" value="GAF"/>
    <property type="match status" value="1"/>
</dbReference>
<gene>
    <name evidence="2" type="ORF">CHU93_13365</name>
</gene>
<dbReference type="Gene3D" id="3.30.450.40">
    <property type="match status" value="1"/>
</dbReference>
<dbReference type="AlphaFoldDB" id="A0A255Y960"/>
<proteinExistence type="predicted"/>
<keyword evidence="3" id="KW-1185">Reference proteome</keyword>
<dbReference type="SMART" id="SM00065">
    <property type="entry name" value="GAF"/>
    <property type="match status" value="1"/>
</dbReference>
<dbReference type="Gene3D" id="3.30.70.270">
    <property type="match status" value="1"/>
</dbReference>
<comment type="caution">
    <text evidence="2">The sequence shown here is derived from an EMBL/GenBank/DDBJ whole genome shotgun (WGS) entry which is preliminary data.</text>
</comment>
<evidence type="ECO:0000313" key="2">
    <source>
        <dbReference type="EMBL" id="OYQ25776.1"/>
    </source>
</evidence>
<dbReference type="CDD" id="cd01949">
    <property type="entry name" value="GGDEF"/>
    <property type="match status" value="1"/>
</dbReference>
<dbReference type="InterPro" id="IPR029787">
    <property type="entry name" value="Nucleotide_cyclase"/>
</dbReference>
<dbReference type="PANTHER" id="PTHR43102:SF2">
    <property type="entry name" value="GAF DOMAIN-CONTAINING PROTEIN"/>
    <property type="match status" value="1"/>
</dbReference>
<dbReference type="OrthoDB" id="9812260at2"/>
<dbReference type="InterPro" id="IPR003018">
    <property type="entry name" value="GAF"/>
</dbReference>
<dbReference type="EMBL" id="NOXT01000121">
    <property type="protein sequence ID" value="OYQ25776.1"/>
    <property type="molecule type" value="Genomic_DNA"/>
</dbReference>
<dbReference type="PROSITE" id="PS50887">
    <property type="entry name" value="GGDEF"/>
    <property type="match status" value="1"/>
</dbReference>
<dbReference type="InterPro" id="IPR043128">
    <property type="entry name" value="Rev_trsase/Diguanyl_cyclase"/>
</dbReference>
<protein>
    <submittedName>
        <fullName evidence="2">GGDEF domain-containing protein</fullName>
    </submittedName>
</protein>
<dbReference type="Proteomes" id="UP000216991">
    <property type="component" value="Unassembled WGS sequence"/>
</dbReference>
<dbReference type="SMART" id="SM00267">
    <property type="entry name" value="GGDEF"/>
    <property type="match status" value="1"/>
</dbReference>
<feature type="domain" description="GGDEF" evidence="1">
    <location>
        <begin position="194"/>
        <end position="322"/>
    </location>
</feature>
<dbReference type="InterPro" id="IPR029016">
    <property type="entry name" value="GAF-like_dom_sf"/>
</dbReference>
<dbReference type="PANTHER" id="PTHR43102">
    <property type="entry name" value="SLR1143 PROTEIN"/>
    <property type="match status" value="1"/>
</dbReference>
<dbReference type="SUPFAM" id="SSF55073">
    <property type="entry name" value="Nucleotide cyclase"/>
    <property type="match status" value="1"/>
</dbReference>
<dbReference type="InterPro" id="IPR000160">
    <property type="entry name" value="GGDEF_dom"/>
</dbReference>
<sequence>MLAPPLPEDELLRLQVLHALCILDSGPEERFDRLTRMARRVFSVPIALVSLLDLNRQWFKSCQGLGVNETGRDVSFCGHAILGDEIFVIPDATGDNRFADNPLVTGDPHIRFYAGCPLRVSRGAKVGTLCIIDQQPRGFGSEDAQALRDLAAMVEDELSAYQAAMTDPLTRIWNRRGFLTMARDSLALCEAQGQGGTLVCLDLDGFKQINDRHGHAAGDAVLERIAFGMSKCFRSTDVFARIGGDEFVAWMPGSDAVEARGATARLTDWLQGQELALGLPYRSGFSAGYVDHPAGSGADIQALLSEADAAMYAMKSARRSAG</sequence>
<reference evidence="2 3" key="1">
    <citation type="submission" date="2017-07" db="EMBL/GenBank/DDBJ databases">
        <title>Sandarakinorhabdus cyanobacteriorum sp. nov., a novel bacterium isolated from cyanobacterial aggregates in a eutrophic lake.</title>
        <authorList>
            <person name="Cai H."/>
        </authorList>
    </citation>
    <scope>NUCLEOTIDE SEQUENCE [LARGE SCALE GENOMIC DNA]</scope>
    <source>
        <strain evidence="2 3">TH057</strain>
    </source>
</reference>
<evidence type="ECO:0000313" key="3">
    <source>
        <dbReference type="Proteomes" id="UP000216991"/>
    </source>
</evidence>
<dbReference type="NCBIfam" id="TIGR00254">
    <property type="entry name" value="GGDEF"/>
    <property type="match status" value="1"/>
</dbReference>
<organism evidence="2 3">
    <name type="scientific">Sandarakinorhabdus cyanobacteriorum</name>
    <dbReference type="NCBI Taxonomy" id="1981098"/>
    <lineage>
        <taxon>Bacteria</taxon>
        <taxon>Pseudomonadati</taxon>
        <taxon>Pseudomonadota</taxon>
        <taxon>Alphaproteobacteria</taxon>
        <taxon>Sphingomonadales</taxon>
        <taxon>Sphingosinicellaceae</taxon>
        <taxon>Sandarakinorhabdus</taxon>
    </lineage>
</organism>